<feature type="domain" description="Tetrapyrrole methylase" evidence="7">
    <location>
        <begin position="32"/>
        <end position="242"/>
    </location>
</feature>
<sequence length="283" mass="31051">MQEKERQCNDGGSRDNVNVNEGGNHETACFGKITVIGTGPGDTDHLSKKALEAIKSSQTVIGYSSYLKQIDGILSVAQERMPFNMKDEIKRCEAAVKKSMEGRDVALVSGGDAGIYGMSGLLLEIIEKKSLLGKIPVDFIPGIPAFCAASCAVGAPIMNDFCVISLSNLLTPWEDIEKRLRAASQGDFVIILYNPKSMKRKNELTIAKDILLETLDKDRPVAIIKAVTRPDEEIVITTLENMDKFDIVSMNTSIIIGNSNTYVKDFFMITKRGYGNKYNLDLA</sequence>
<dbReference type="InterPro" id="IPR006363">
    <property type="entry name" value="Cbl_synth_CobJ/CibH_dom"/>
</dbReference>
<dbReference type="PANTHER" id="PTHR47036">
    <property type="entry name" value="COBALT-FACTOR III C(17)-METHYLTRANSFERASE-RELATED"/>
    <property type="match status" value="1"/>
</dbReference>
<feature type="region of interest" description="Disordered" evidence="6">
    <location>
        <begin position="1"/>
        <end position="21"/>
    </location>
</feature>
<organism evidence="8 9">
    <name type="scientific">Candidatus Acidulodesulfobacterium ferriphilum</name>
    <dbReference type="NCBI Taxonomy" id="2597223"/>
    <lineage>
        <taxon>Bacteria</taxon>
        <taxon>Deltaproteobacteria</taxon>
        <taxon>Candidatus Acidulodesulfobacterales</taxon>
        <taxon>Candidatus Acidulodesulfobacterium</taxon>
    </lineage>
</organism>
<accession>A0A519BBJ6</accession>
<evidence type="ECO:0000256" key="2">
    <source>
        <dbReference type="ARBA" id="ARBA00022573"/>
    </source>
</evidence>
<dbReference type="GO" id="GO:0030789">
    <property type="term" value="F:precorrin-3B C17-methyltransferase activity"/>
    <property type="evidence" value="ECO:0007669"/>
    <property type="project" value="UniProtKB-EC"/>
</dbReference>
<keyword evidence="5" id="KW-0949">S-adenosyl-L-methionine</keyword>
<evidence type="ECO:0000256" key="6">
    <source>
        <dbReference type="SAM" id="MobiDB-lite"/>
    </source>
</evidence>
<dbReference type="SUPFAM" id="SSF53790">
    <property type="entry name" value="Tetrapyrrole methylase"/>
    <property type="match status" value="1"/>
</dbReference>
<keyword evidence="3 8" id="KW-0489">Methyltransferase</keyword>
<keyword evidence="2" id="KW-0169">Cobalamin biosynthesis</keyword>
<evidence type="ECO:0000256" key="3">
    <source>
        <dbReference type="ARBA" id="ARBA00022603"/>
    </source>
</evidence>
<dbReference type="Pfam" id="PF00590">
    <property type="entry name" value="TP_methylase"/>
    <property type="match status" value="1"/>
</dbReference>
<evidence type="ECO:0000256" key="1">
    <source>
        <dbReference type="ARBA" id="ARBA00004953"/>
    </source>
</evidence>
<dbReference type="Gene3D" id="3.30.950.10">
    <property type="entry name" value="Methyltransferase, Cobalt-precorrin-4 Transmethylase, Domain 2"/>
    <property type="match status" value="1"/>
</dbReference>
<dbReference type="AlphaFoldDB" id="A0A519BBJ6"/>
<dbReference type="InterPro" id="IPR014776">
    <property type="entry name" value="4pyrrole_Mease_sub2"/>
</dbReference>
<dbReference type="GO" id="GO:0009236">
    <property type="term" value="P:cobalamin biosynthetic process"/>
    <property type="evidence" value="ECO:0007669"/>
    <property type="project" value="UniProtKB-UniPathway"/>
</dbReference>
<gene>
    <name evidence="8" type="primary">cobJ</name>
    <name evidence="8" type="ORF">EVJ47_05665</name>
</gene>
<dbReference type="EMBL" id="SGBD01000002">
    <property type="protein sequence ID" value="RZD14653.1"/>
    <property type="molecule type" value="Genomic_DNA"/>
</dbReference>
<dbReference type="NCBIfam" id="TIGR01466">
    <property type="entry name" value="cobJ_cbiH"/>
    <property type="match status" value="1"/>
</dbReference>
<dbReference type="InterPro" id="IPR035996">
    <property type="entry name" value="4pyrrol_Methylase_sf"/>
</dbReference>
<keyword evidence="4 8" id="KW-0808">Transferase</keyword>
<reference evidence="8 9" key="1">
    <citation type="submission" date="2019-01" db="EMBL/GenBank/DDBJ databases">
        <title>Insights into ecological role of a new deltaproteobacterial order Candidatus Sinidesulfobacterales (Sva0485) by metagenomics and metatranscriptomics.</title>
        <authorList>
            <person name="Tan S."/>
            <person name="Liu J."/>
            <person name="Fang Y."/>
            <person name="Hedlund B.P."/>
            <person name="Lian Z.H."/>
            <person name="Huang L.Y."/>
            <person name="Li J.T."/>
            <person name="Huang L.N."/>
            <person name="Li W.J."/>
            <person name="Jiang H.C."/>
            <person name="Dong H.L."/>
            <person name="Shu W.S."/>
        </authorList>
    </citation>
    <scope>NUCLEOTIDE SEQUENCE [LARGE SCALE GENOMIC DNA]</scope>
    <source>
        <strain evidence="8">AP3</strain>
    </source>
</reference>
<dbReference type="InterPro" id="IPR051810">
    <property type="entry name" value="Precorrin_MeTrfase"/>
</dbReference>
<proteinExistence type="predicted"/>
<comment type="caution">
    <text evidence="8">The sequence shown here is derived from an EMBL/GenBank/DDBJ whole genome shotgun (WGS) entry which is preliminary data.</text>
</comment>
<evidence type="ECO:0000256" key="4">
    <source>
        <dbReference type="ARBA" id="ARBA00022679"/>
    </source>
</evidence>
<dbReference type="InterPro" id="IPR014777">
    <property type="entry name" value="4pyrrole_Mease_sub1"/>
</dbReference>
<dbReference type="InterPro" id="IPR000878">
    <property type="entry name" value="4pyrrol_Mease"/>
</dbReference>
<evidence type="ECO:0000313" key="9">
    <source>
        <dbReference type="Proteomes" id="UP000320813"/>
    </source>
</evidence>
<dbReference type="PANTHER" id="PTHR47036:SF1">
    <property type="entry name" value="COBALT-FACTOR III C(17)-METHYLTRANSFERASE-RELATED"/>
    <property type="match status" value="1"/>
</dbReference>
<dbReference type="Gene3D" id="3.40.1010.10">
    <property type="entry name" value="Cobalt-precorrin-4 Transmethylase, Domain 1"/>
    <property type="match status" value="1"/>
</dbReference>
<evidence type="ECO:0000259" key="7">
    <source>
        <dbReference type="Pfam" id="PF00590"/>
    </source>
</evidence>
<dbReference type="Proteomes" id="UP000320813">
    <property type="component" value="Unassembled WGS sequence"/>
</dbReference>
<dbReference type="UniPathway" id="UPA00148"/>
<dbReference type="CDD" id="cd11646">
    <property type="entry name" value="Precorrin_3B_C17_MT"/>
    <property type="match status" value="1"/>
</dbReference>
<evidence type="ECO:0000313" key="8">
    <source>
        <dbReference type="EMBL" id="RZD14653.1"/>
    </source>
</evidence>
<dbReference type="EC" id="2.1.1.131" evidence="8"/>
<comment type="pathway">
    <text evidence="1">Cofactor biosynthesis; adenosylcobalamin biosynthesis.</text>
</comment>
<protein>
    <submittedName>
        <fullName evidence="8">Precorrin-3B C(17)-methyltransferase</fullName>
        <ecNumber evidence="8">2.1.1.131</ecNumber>
    </submittedName>
</protein>
<dbReference type="GO" id="GO:0032259">
    <property type="term" value="P:methylation"/>
    <property type="evidence" value="ECO:0007669"/>
    <property type="project" value="UniProtKB-KW"/>
</dbReference>
<evidence type="ECO:0000256" key="5">
    <source>
        <dbReference type="ARBA" id="ARBA00022691"/>
    </source>
</evidence>
<name>A0A519BBJ6_9DELT</name>